<evidence type="ECO:0000313" key="2">
    <source>
        <dbReference type="EMBL" id="KAF5360413.1"/>
    </source>
</evidence>
<reference evidence="2 3" key="1">
    <citation type="journal article" date="2020" name="ISME J.">
        <title>Uncovering the hidden diversity of litter-decomposition mechanisms in mushroom-forming fungi.</title>
        <authorList>
            <person name="Floudas D."/>
            <person name="Bentzer J."/>
            <person name="Ahren D."/>
            <person name="Johansson T."/>
            <person name="Persson P."/>
            <person name="Tunlid A."/>
        </authorList>
    </citation>
    <scope>NUCLEOTIDE SEQUENCE [LARGE SCALE GENOMIC DNA]</scope>
    <source>
        <strain evidence="2 3">CBS 146.42</strain>
    </source>
</reference>
<organism evidence="2 3">
    <name type="scientific">Leucocoprinus leucothites</name>
    <dbReference type="NCBI Taxonomy" id="201217"/>
    <lineage>
        <taxon>Eukaryota</taxon>
        <taxon>Fungi</taxon>
        <taxon>Dikarya</taxon>
        <taxon>Basidiomycota</taxon>
        <taxon>Agaricomycotina</taxon>
        <taxon>Agaricomycetes</taxon>
        <taxon>Agaricomycetidae</taxon>
        <taxon>Agaricales</taxon>
        <taxon>Agaricineae</taxon>
        <taxon>Agaricaceae</taxon>
        <taxon>Leucocoprinus</taxon>
    </lineage>
</organism>
<proteinExistence type="predicted"/>
<evidence type="ECO:0000313" key="3">
    <source>
        <dbReference type="Proteomes" id="UP000559027"/>
    </source>
</evidence>
<dbReference type="Gene3D" id="2.60.120.260">
    <property type="entry name" value="Galactose-binding domain-like"/>
    <property type="match status" value="1"/>
</dbReference>
<name>A0A8H5LKG6_9AGAR</name>
<feature type="transmembrane region" description="Helical" evidence="1">
    <location>
        <begin position="187"/>
        <end position="210"/>
    </location>
</feature>
<dbReference type="AlphaFoldDB" id="A0A8H5LKG6"/>
<keyword evidence="1" id="KW-0812">Transmembrane</keyword>
<keyword evidence="1" id="KW-1133">Transmembrane helix</keyword>
<dbReference type="Proteomes" id="UP000559027">
    <property type="component" value="Unassembled WGS sequence"/>
</dbReference>
<sequence length="282" mass="30589">MSITRVLYIDDRDPAITYSSISPAATGRIWRIFRGAGEEFMQTTSHANQTGAMAQIIFTGSDISVFGSVSPASTGFSDPLTHYILDSKPPLPFRPVPNNDTQYNVTFYESPKNLTSGPHILQIVLQSVGNYWLDYMMISRLPSTLSAAVNETLITSATTKSTSIGTKVYTPTLLSSPESSTTVSGELIASAVLGGILGFVLLSGLVVVIFRWKFGSRPHDPENILTPFGALTRGTDDSDRAQASELAISPSSMAPSGHNKRWRVLMPSLQFEPPPVYRSPQV</sequence>
<protein>
    <submittedName>
        <fullName evidence="2">Uncharacterized protein</fullName>
    </submittedName>
</protein>
<dbReference type="OrthoDB" id="3265734at2759"/>
<comment type="caution">
    <text evidence="2">The sequence shown here is derived from an EMBL/GenBank/DDBJ whole genome shotgun (WGS) entry which is preliminary data.</text>
</comment>
<keyword evidence="1" id="KW-0472">Membrane</keyword>
<evidence type="ECO:0000256" key="1">
    <source>
        <dbReference type="SAM" id="Phobius"/>
    </source>
</evidence>
<gene>
    <name evidence="2" type="ORF">D9756_004939</name>
</gene>
<dbReference type="EMBL" id="JAACJO010000003">
    <property type="protein sequence ID" value="KAF5360413.1"/>
    <property type="molecule type" value="Genomic_DNA"/>
</dbReference>
<keyword evidence="3" id="KW-1185">Reference proteome</keyword>
<accession>A0A8H5LKG6</accession>